<evidence type="ECO:0000313" key="3">
    <source>
        <dbReference type="Proteomes" id="UP001596058"/>
    </source>
</evidence>
<feature type="chain" id="PRO_5046242633" description="Cyanovirin-N domain-containing protein" evidence="1">
    <location>
        <begin position="21"/>
        <end position="101"/>
    </location>
</feature>
<gene>
    <name evidence="2" type="ORF">ACFPZ3_44980</name>
</gene>
<name>A0ABW1D0R8_9ACTN</name>
<dbReference type="EMBL" id="JBHSPA010000060">
    <property type="protein sequence ID" value="MFC5831052.1"/>
    <property type="molecule type" value="Genomic_DNA"/>
</dbReference>
<keyword evidence="3" id="KW-1185">Reference proteome</keyword>
<feature type="signal peptide" evidence="1">
    <location>
        <begin position="1"/>
        <end position="20"/>
    </location>
</feature>
<evidence type="ECO:0008006" key="4">
    <source>
        <dbReference type="Google" id="ProtNLM"/>
    </source>
</evidence>
<evidence type="ECO:0000313" key="2">
    <source>
        <dbReference type="EMBL" id="MFC5831052.1"/>
    </source>
</evidence>
<reference evidence="3" key="1">
    <citation type="journal article" date="2019" name="Int. J. Syst. Evol. Microbiol.">
        <title>The Global Catalogue of Microorganisms (GCM) 10K type strain sequencing project: providing services to taxonomists for standard genome sequencing and annotation.</title>
        <authorList>
            <consortium name="The Broad Institute Genomics Platform"/>
            <consortium name="The Broad Institute Genome Sequencing Center for Infectious Disease"/>
            <person name="Wu L."/>
            <person name="Ma J."/>
        </authorList>
    </citation>
    <scope>NUCLEOTIDE SEQUENCE [LARGE SCALE GENOMIC DNA]</scope>
    <source>
        <strain evidence="3">CCUG 53903</strain>
    </source>
</reference>
<dbReference type="Proteomes" id="UP001596058">
    <property type="component" value="Unassembled WGS sequence"/>
</dbReference>
<protein>
    <recommendedName>
        <fullName evidence="4">Cyanovirin-N domain-containing protein</fullName>
    </recommendedName>
</protein>
<keyword evidence="1" id="KW-0732">Signal</keyword>
<sequence>MLHLVPAALLVMGGLSPAHAAHAASVPTYTCDTVRGDPGVAVLFGNCHATPGAVTNGPFSGTAIGVAQKVPLKIRCTGGGTAALPGEVTLQDCTDIGWSIG</sequence>
<evidence type="ECO:0000256" key="1">
    <source>
        <dbReference type="SAM" id="SignalP"/>
    </source>
</evidence>
<organism evidence="2 3">
    <name type="scientific">Nonomuraea insulae</name>
    <dbReference type="NCBI Taxonomy" id="1616787"/>
    <lineage>
        <taxon>Bacteria</taxon>
        <taxon>Bacillati</taxon>
        <taxon>Actinomycetota</taxon>
        <taxon>Actinomycetes</taxon>
        <taxon>Streptosporangiales</taxon>
        <taxon>Streptosporangiaceae</taxon>
        <taxon>Nonomuraea</taxon>
    </lineage>
</organism>
<accession>A0ABW1D0R8</accession>
<dbReference type="RefSeq" id="WP_379520531.1">
    <property type="nucleotide sequence ID" value="NZ_JBHSPA010000060.1"/>
</dbReference>
<proteinExistence type="predicted"/>
<comment type="caution">
    <text evidence="2">The sequence shown here is derived from an EMBL/GenBank/DDBJ whole genome shotgun (WGS) entry which is preliminary data.</text>
</comment>